<proteinExistence type="predicted"/>
<gene>
    <name evidence="1" type="ORF">L3Q82_001096</name>
</gene>
<name>A0ACB8WAK0_9TELE</name>
<dbReference type="Proteomes" id="UP000831701">
    <property type="component" value="Chromosome 12"/>
</dbReference>
<reference evidence="1" key="1">
    <citation type="submission" date="2022-04" db="EMBL/GenBank/DDBJ databases">
        <title>Jade perch genome.</title>
        <authorList>
            <person name="Chao B."/>
        </authorList>
    </citation>
    <scope>NUCLEOTIDE SEQUENCE</scope>
    <source>
        <strain evidence="1">CB-2022</strain>
    </source>
</reference>
<sequence length="354" mass="38541">MKKYDKMKKYAVMNGAAGPARADGSCMTCDQMRTLVSDANRVSLRAQHRDNKNRQGPGHVTTDSQGRRERPVSTVATSNGAPHSHRRSWSADLCKSGTSPVIIVRKNKKEPQPPQRGASLLQLHTASHPSVKRYSCPPIGAFGLRSPPSSSSSSSSTSSCSSPPPVPTSVITGPDPLGWKLQPKSSSSFLRTHSKRLSLQIPLPVIFPDTESSPAPNSLPDNNPNPDPAPRTKPPLRPKPPRRRHSDSSAFLRSLATPLPVVTVEALQAMHLRPLSLSDEPEDVFSEGKEEEAKQGCVWIPAVTGRGPPHAFQAEETERGDLRHHNLPGTDYSTCAREETLRSSRCMKLFNAKV</sequence>
<comment type="caution">
    <text evidence="1">The sequence shown here is derived from an EMBL/GenBank/DDBJ whole genome shotgun (WGS) entry which is preliminary data.</text>
</comment>
<protein>
    <submittedName>
        <fullName evidence="1">Uncharacterized protein</fullName>
    </submittedName>
</protein>
<keyword evidence="2" id="KW-1185">Reference proteome</keyword>
<evidence type="ECO:0000313" key="2">
    <source>
        <dbReference type="Proteomes" id="UP000831701"/>
    </source>
</evidence>
<dbReference type="EMBL" id="CM041542">
    <property type="protein sequence ID" value="KAI3364917.1"/>
    <property type="molecule type" value="Genomic_DNA"/>
</dbReference>
<organism evidence="1 2">
    <name type="scientific">Scortum barcoo</name>
    <name type="common">barcoo grunter</name>
    <dbReference type="NCBI Taxonomy" id="214431"/>
    <lineage>
        <taxon>Eukaryota</taxon>
        <taxon>Metazoa</taxon>
        <taxon>Chordata</taxon>
        <taxon>Craniata</taxon>
        <taxon>Vertebrata</taxon>
        <taxon>Euteleostomi</taxon>
        <taxon>Actinopterygii</taxon>
        <taxon>Neopterygii</taxon>
        <taxon>Teleostei</taxon>
        <taxon>Neoteleostei</taxon>
        <taxon>Acanthomorphata</taxon>
        <taxon>Eupercaria</taxon>
        <taxon>Centrarchiformes</taxon>
        <taxon>Terapontoidei</taxon>
        <taxon>Terapontidae</taxon>
        <taxon>Scortum</taxon>
    </lineage>
</organism>
<evidence type="ECO:0000313" key="1">
    <source>
        <dbReference type="EMBL" id="KAI3364917.1"/>
    </source>
</evidence>
<accession>A0ACB8WAK0</accession>